<evidence type="ECO:0000313" key="11">
    <source>
        <dbReference type="EMBL" id="CAH3181690.1"/>
    </source>
</evidence>
<dbReference type="PROSITE" id="PS50869">
    <property type="entry name" value="BRICHOS"/>
    <property type="match status" value="1"/>
</dbReference>
<comment type="similarity">
    <text evidence="2 9">Belongs to the ITM2 family.</text>
</comment>
<keyword evidence="8" id="KW-0325">Glycoprotein</keyword>
<dbReference type="Pfam" id="PF04089">
    <property type="entry name" value="BRICHOS"/>
    <property type="match status" value="1"/>
</dbReference>
<evidence type="ECO:0000256" key="7">
    <source>
        <dbReference type="ARBA" id="ARBA00023157"/>
    </source>
</evidence>
<name>A0ABN8RSU7_9CNID</name>
<evidence type="ECO:0000259" key="10">
    <source>
        <dbReference type="PROSITE" id="PS50869"/>
    </source>
</evidence>
<accession>A0ABN8RSU7</accession>
<dbReference type="Proteomes" id="UP001159405">
    <property type="component" value="Unassembled WGS sequence"/>
</dbReference>
<feature type="domain" description="BRICHOS" evidence="10">
    <location>
        <begin position="46"/>
        <end position="138"/>
    </location>
</feature>
<keyword evidence="4 9" id="KW-0735">Signal-anchor</keyword>
<evidence type="ECO:0000313" key="12">
    <source>
        <dbReference type="Proteomes" id="UP001159405"/>
    </source>
</evidence>
<evidence type="ECO:0000256" key="3">
    <source>
        <dbReference type="ARBA" id="ARBA00022692"/>
    </source>
</evidence>
<dbReference type="EMBL" id="CALNXK010000303">
    <property type="protein sequence ID" value="CAH3181690.1"/>
    <property type="molecule type" value="Genomic_DNA"/>
</dbReference>
<gene>
    <name evidence="11" type="ORF">PLOB_00025792</name>
</gene>
<proteinExistence type="inferred from homology"/>
<keyword evidence="3" id="KW-0812">Transmembrane</keyword>
<evidence type="ECO:0000256" key="2">
    <source>
        <dbReference type="ARBA" id="ARBA00006794"/>
    </source>
</evidence>
<reference evidence="11 12" key="1">
    <citation type="submission" date="2022-05" db="EMBL/GenBank/DDBJ databases">
        <authorList>
            <consortium name="Genoscope - CEA"/>
            <person name="William W."/>
        </authorList>
    </citation>
    <scope>NUCLEOTIDE SEQUENCE [LARGE SCALE GENOMIC DNA]</scope>
</reference>
<dbReference type="Gene3D" id="3.30.390.150">
    <property type="match status" value="1"/>
</dbReference>
<dbReference type="SMART" id="SM01039">
    <property type="entry name" value="BRICHOS"/>
    <property type="match status" value="1"/>
</dbReference>
<comment type="caution">
    <text evidence="11">The sequence shown here is derived from an EMBL/GenBank/DDBJ whole genome shotgun (WGS) entry which is preliminary data.</text>
</comment>
<dbReference type="PANTHER" id="PTHR10962">
    <property type="entry name" value="INTEGRAL TRANSMEMBRANE PROTEIN 2"/>
    <property type="match status" value="1"/>
</dbReference>
<dbReference type="PANTHER" id="PTHR10962:SF1">
    <property type="entry name" value="INTEGRAL MEMBRANE PROTEIN 2"/>
    <property type="match status" value="1"/>
</dbReference>
<keyword evidence="9" id="KW-1003">Cell membrane</keyword>
<keyword evidence="7" id="KW-1015">Disulfide bond</keyword>
<keyword evidence="5" id="KW-1133">Transmembrane helix</keyword>
<organism evidence="11 12">
    <name type="scientific">Porites lobata</name>
    <dbReference type="NCBI Taxonomy" id="104759"/>
    <lineage>
        <taxon>Eukaryota</taxon>
        <taxon>Metazoa</taxon>
        <taxon>Cnidaria</taxon>
        <taxon>Anthozoa</taxon>
        <taxon>Hexacorallia</taxon>
        <taxon>Scleractinia</taxon>
        <taxon>Fungiina</taxon>
        <taxon>Poritidae</taxon>
        <taxon>Porites</taxon>
    </lineage>
</organism>
<feature type="non-terminal residue" evidence="11">
    <location>
        <position position="1"/>
    </location>
</feature>
<evidence type="ECO:0000256" key="5">
    <source>
        <dbReference type="ARBA" id="ARBA00022989"/>
    </source>
</evidence>
<evidence type="ECO:0000256" key="4">
    <source>
        <dbReference type="ARBA" id="ARBA00022968"/>
    </source>
</evidence>
<evidence type="ECO:0000256" key="6">
    <source>
        <dbReference type="ARBA" id="ARBA00023136"/>
    </source>
</evidence>
<keyword evidence="6" id="KW-0472">Membrane</keyword>
<protein>
    <recommendedName>
        <fullName evidence="9">Integral membrane protein 2</fullName>
    </recommendedName>
</protein>
<keyword evidence="12" id="KW-1185">Reference proteome</keyword>
<dbReference type="InterPro" id="IPR040145">
    <property type="entry name" value="ITM2"/>
</dbReference>
<dbReference type="InterPro" id="IPR007084">
    <property type="entry name" value="BRICHOS_dom"/>
</dbReference>
<evidence type="ECO:0000256" key="8">
    <source>
        <dbReference type="ARBA" id="ARBA00023180"/>
    </source>
</evidence>
<evidence type="ECO:0000256" key="9">
    <source>
        <dbReference type="RuleBase" id="RU367061"/>
    </source>
</evidence>
<sequence>LTHHFLQDSVIKYSLKLSSGTGEEYDEKIEIDAEKETETFHVPKTSPDEEAGDIIYDFKKKMTMIRLPAAKACYLTHSTDDALKPADLMKALALVSAIYRLPKARTDIKLKVVGTLEDRSELSDEMARLCAKLQVYAVVKGDVNPIDFSETRQTTDPKNLLRHVLRRVCNTVCDWASNKVCNWVPDSWGKTKRVCHFIRRPVCRIVCWFVG</sequence>
<comment type="subcellular location">
    <subcellularLocation>
        <location evidence="1 9">Membrane</location>
        <topology evidence="1 9">Single-pass type II membrane protein</topology>
    </subcellularLocation>
</comment>
<evidence type="ECO:0000256" key="1">
    <source>
        <dbReference type="ARBA" id="ARBA00004606"/>
    </source>
</evidence>